<dbReference type="Proteomes" id="UP001642360">
    <property type="component" value="Unassembled WGS sequence"/>
</dbReference>
<dbReference type="AlphaFoldDB" id="A0ABC8RZA5"/>
<keyword evidence="2" id="KW-1185">Reference proteome</keyword>
<comment type="caution">
    <text evidence="1">The sequence shown here is derived from an EMBL/GenBank/DDBJ whole genome shotgun (WGS) entry which is preliminary data.</text>
</comment>
<sequence length="91" mass="10583">MGFVKMALHQDLIKKTIQERKWKRLHKKVDLPLPKRLESIPSPTFGDVLSLPFWELGNFIPRSFGSNSPRRRRACHEDCGCSERIYSSSNL</sequence>
<gene>
    <name evidence="1" type="ORF">ILEXP_LOCUS18456</name>
</gene>
<name>A0ABC8RZA5_9AQUA</name>
<organism evidence="1 2">
    <name type="scientific">Ilex paraguariensis</name>
    <name type="common">yerba mate</name>
    <dbReference type="NCBI Taxonomy" id="185542"/>
    <lineage>
        <taxon>Eukaryota</taxon>
        <taxon>Viridiplantae</taxon>
        <taxon>Streptophyta</taxon>
        <taxon>Embryophyta</taxon>
        <taxon>Tracheophyta</taxon>
        <taxon>Spermatophyta</taxon>
        <taxon>Magnoliopsida</taxon>
        <taxon>eudicotyledons</taxon>
        <taxon>Gunneridae</taxon>
        <taxon>Pentapetalae</taxon>
        <taxon>asterids</taxon>
        <taxon>campanulids</taxon>
        <taxon>Aquifoliales</taxon>
        <taxon>Aquifoliaceae</taxon>
        <taxon>Ilex</taxon>
    </lineage>
</organism>
<accession>A0ABC8RZA5</accession>
<dbReference type="EMBL" id="CAUOFW020002014">
    <property type="protein sequence ID" value="CAK9150318.1"/>
    <property type="molecule type" value="Genomic_DNA"/>
</dbReference>
<evidence type="ECO:0000313" key="1">
    <source>
        <dbReference type="EMBL" id="CAK9150318.1"/>
    </source>
</evidence>
<protein>
    <submittedName>
        <fullName evidence="1">Uncharacterized protein</fullName>
    </submittedName>
</protein>
<evidence type="ECO:0000313" key="2">
    <source>
        <dbReference type="Proteomes" id="UP001642360"/>
    </source>
</evidence>
<reference evidence="1 2" key="1">
    <citation type="submission" date="2024-02" db="EMBL/GenBank/DDBJ databases">
        <authorList>
            <person name="Vignale AGUSTIN F."/>
            <person name="Sosa J E."/>
            <person name="Modenutti C."/>
        </authorList>
    </citation>
    <scope>NUCLEOTIDE SEQUENCE [LARGE SCALE GENOMIC DNA]</scope>
</reference>
<proteinExistence type="predicted"/>